<name>A0A6P1NWT9_9BACT</name>
<accession>A0A6P1NWT9</accession>
<evidence type="ECO:0000313" key="2">
    <source>
        <dbReference type="Proteomes" id="UP000464214"/>
    </source>
</evidence>
<proteinExistence type="predicted"/>
<dbReference type="KEGG" id="nib:GU926_01910"/>
<dbReference type="EMBL" id="CP047897">
    <property type="protein sequence ID" value="QHL86265.1"/>
    <property type="molecule type" value="Genomic_DNA"/>
</dbReference>
<protein>
    <submittedName>
        <fullName evidence="1">Uncharacterized protein</fullName>
    </submittedName>
</protein>
<organism evidence="1 2">
    <name type="scientific">Nibribacter ruber</name>
    <dbReference type="NCBI Taxonomy" id="2698458"/>
    <lineage>
        <taxon>Bacteria</taxon>
        <taxon>Pseudomonadati</taxon>
        <taxon>Bacteroidota</taxon>
        <taxon>Cytophagia</taxon>
        <taxon>Cytophagales</taxon>
        <taxon>Hymenobacteraceae</taxon>
        <taxon>Nibribacter</taxon>
    </lineage>
</organism>
<sequence>MMQQETLAFPWVDSYFGIPEPEATDYGLPTSFITVEYEIHILFKDLTVEVHTIRHDRQHQTITKDGRGHLGMFDPQDFSMPLKEKAWGNSDAIAFVIYYSNTSSLTGIKIKSKDKCLCAKVGRFKWKWVYYKDLHGALRQTEYENAFIPDNVKMKNPQAFR</sequence>
<keyword evidence="2" id="KW-1185">Reference proteome</keyword>
<evidence type="ECO:0000313" key="1">
    <source>
        <dbReference type="EMBL" id="QHL86265.1"/>
    </source>
</evidence>
<reference evidence="1 2" key="1">
    <citation type="submission" date="2020-01" db="EMBL/GenBank/DDBJ databases">
        <authorList>
            <person name="Kim M."/>
        </authorList>
    </citation>
    <scope>NUCLEOTIDE SEQUENCE [LARGE SCALE GENOMIC DNA]</scope>
    <source>
        <strain evidence="1 2">BT10</strain>
    </source>
</reference>
<dbReference type="Proteomes" id="UP000464214">
    <property type="component" value="Chromosome"/>
</dbReference>
<dbReference type="AlphaFoldDB" id="A0A6P1NWT9"/>
<dbReference type="RefSeq" id="WP_160688515.1">
    <property type="nucleotide sequence ID" value="NZ_CP047897.1"/>
</dbReference>
<gene>
    <name evidence="1" type="ORF">GU926_01910</name>
</gene>